<dbReference type="HOGENOM" id="CLU_505877_0_0_1"/>
<evidence type="ECO:0000313" key="3">
    <source>
        <dbReference type="Proteomes" id="UP000014500"/>
    </source>
</evidence>
<dbReference type="EnsemblMetazoa" id="SMAR014800-RA">
    <property type="protein sequence ID" value="SMAR014800-PA"/>
    <property type="gene ID" value="SMAR014800"/>
</dbReference>
<dbReference type="InterPro" id="IPR000210">
    <property type="entry name" value="BTB/POZ_dom"/>
</dbReference>
<evidence type="ECO:0000313" key="2">
    <source>
        <dbReference type="EnsemblMetazoa" id="SMAR014800-PA"/>
    </source>
</evidence>
<dbReference type="PANTHER" id="PTHR45632">
    <property type="entry name" value="LD33804P"/>
    <property type="match status" value="1"/>
</dbReference>
<dbReference type="Gene3D" id="1.25.40.420">
    <property type="match status" value="1"/>
</dbReference>
<reference evidence="2" key="2">
    <citation type="submission" date="2015-02" db="UniProtKB">
        <authorList>
            <consortium name="EnsemblMetazoa"/>
        </authorList>
    </citation>
    <scope>IDENTIFICATION</scope>
</reference>
<dbReference type="PROSITE" id="PS50097">
    <property type="entry name" value="BTB"/>
    <property type="match status" value="1"/>
</dbReference>
<dbReference type="AlphaFoldDB" id="T1JLS0"/>
<proteinExistence type="predicted"/>
<feature type="domain" description="BTB" evidence="1">
    <location>
        <begin position="28"/>
        <end position="96"/>
    </location>
</feature>
<dbReference type="STRING" id="126957.T1JLS0"/>
<keyword evidence="3" id="KW-1185">Reference proteome</keyword>
<evidence type="ECO:0000259" key="1">
    <source>
        <dbReference type="PROSITE" id="PS50097"/>
    </source>
</evidence>
<dbReference type="SUPFAM" id="SSF54695">
    <property type="entry name" value="POZ domain"/>
    <property type="match status" value="1"/>
</dbReference>
<name>T1JLS0_STRMM</name>
<dbReference type="EMBL" id="JH431734">
    <property type="status" value="NOT_ANNOTATED_CDS"/>
    <property type="molecule type" value="Genomic_DNA"/>
</dbReference>
<dbReference type="PhylomeDB" id="T1JLS0"/>
<dbReference type="Proteomes" id="UP000014500">
    <property type="component" value="Unassembled WGS sequence"/>
</dbReference>
<dbReference type="SUPFAM" id="SSF101908">
    <property type="entry name" value="Putative isomerase YbhE"/>
    <property type="match status" value="1"/>
</dbReference>
<organism evidence="2 3">
    <name type="scientific">Strigamia maritima</name>
    <name type="common">European centipede</name>
    <name type="synonym">Geophilus maritimus</name>
    <dbReference type="NCBI Taxonomy" id="126957"/>
    <lineage>
        <taxon>Eukaryota</taxon>
        <taxon>Metazoa</taxon>
        <taxon>Ecdysozoa</taxon>
        <taxon>Arthropoda</taxon>
        <taxon>Myriapoda</taxon>
        <taxon>Chilopoda</taxon>
        <taxon>Pleurostigmophora</taxon>
        <taxon>Geophilomorpha</taxon>
        <taxon>Linotaeniidae</taxon>
        <taxon>Strigamia</taxon>
    </lineage>
</organism>
<dbReference type="InterPro" id="IPR011333">
    <property type="entry name" value="SKP1/BTB/POZ_sf"/>
</dbReference>
<sequence length="539" mass="63034">MADDDDYQRIQQIRVWSNLYKAREDEGERGIVVMNCTNGRVLAHRNILEATNDYFLNLLSDHHPANEPTEVYIDTTQELMNIVVKCIYEQELPGRNEITATLTHEILIAAVKFKLKRLFEIYWGFYSTSINLDNFLDVWNTAEMYNATIENIRKFVWENMKEMSETDILSHLTVTQLDSIVSNTADKLEPEEFGDLIIFLVNWVAKDTSVREDKIKYAMKLISKGDISILPDFILREIMSNNEIVTNPTEISIILGNEVISRWTATKPRLQIHVFENHNRKWSRSIYNVNDDEWVLPTHKETKSLGSWFPSVSTNGSILYYSFNSVGRNKRGFVAYESGKTHVHDFEDFSLSQTPSETANFKEIFFKRSPDTYACFNTQLKTWRTVQFNDLMADCKCMLLATEGKYFFDLDERRIKIVDVVSGKCVIKDKLPGRWDSVKCNKSLCRRSTEKLIFFRRGVDSRFLIYNIRRDTWSVVAAPNIKGEVIMYVLYDDDCLFFEKANDGRDFFVYSMKTMEKVTEFREPYGRFDTEFVFDVCVK</sequence>
<dbReference type="Pfam" id="PF00651">
    <property type="entry name" value="BTB"/>
    <property type="match status" value="1"/>
</dbReference>
<reference evidence="3" key="1">
    <citation type="submission" date="2011-05" db="EMBL/GenBank/DDBJ databases">
        <authorList>
            <person name="Richards S.R."/>
            <person name="Qu J."/>
            <person name="Jiang H."/>
            <person name="Jhangiani S.N."/>
            <person name="Agravi P."/>
            <person name="Goodspeed R."/>
            <person name="Gross S."/>
            <person name="Mandapat C."/>
            <person name="Jackson L."/>
            <person name="Mathew T."/>
            <person name="Pu L."/>
            <person name="Thornton R."/>
            <person name="Saada N."/>
            <person name="Wilczek-Boney K.B."/>
            <person name="Lee S."/>
            <person name="Kovar C."/>
            <person name="Wu Y."/>
            <person name="Scherer S.E."/>
            <person name="Worley K.C."/>
            <person name="Muzny D.M."/>
            <person name="Gibbs R."/>
        </authorList>
    </citation>
    <scope>NUCLEOTIDE SEQUENCE</scope>
    <source>
        <strain evidence="3">Brora</strain>
    </source>
</reference>
<accession>T1JLS0</accession>
<dbReference type="Gene3D" id="3.30.710.10">
    <property type="entry name" value="Potassium Channel Kv1.1, Chain A"/>
    <property type="match status" value="1"/>
</dbReference>
<dbReference type="CDD" id="cd18186">
    <property type="entry name" value="BTB_POZ_ZBTB_KLHL-like"/>
    <property type="match status" value="1"/>
</dbReference>
<protein>
    <recommendedName>
        <fullName evidence="1">BTB domain-containing protein</fullName>
    </recommendedName>
</protein>